<keyword evidence="3" id="KW-1185">Reference proteome</keyword>
<dbReference type="SUPFAM" id="SSF52833">
    <property type="entry name" value="Thioredoxin-like"/>
    <property type="match status" value="1"/>
</dbReference>
<dbReference type="Pfam" id="PF00578">
    <property type="entry name" value="AhpC-TSA"/>
    <property type="match status" value="1"/>
</dbReference>
<dbReference type="InterPro" id="IPR036249">
    <property type="entry name" value="Thioredoxin-like_sf"/>
</dbReference>
<reference evidence="2 3" key="1">
    <citation type="submission" date="2023-01" db="EMBL/GenBank/DDBJ databases">
        <title>Psychrosphaera sp. nov., isolated from marine algae.</title>
        <authorList>
            <person name="Bayburt H."/>
            <person name="Choi B.J."/>
            <person name="Kim J.M."/>
            <person name="Choi D.G."/>
            <person name="Jeon C.O."/>
        </authorList>
    </citation>
    <scope>NUCLEOTIDE SEQUENCE [LARGE SCALE GENOMIC DNA]</scope>
    <source>
        <strain evidence="2 3">G1-22</strain>
    </source>
</reference>
<dbReference type="PANTHER" id="PTHR42852:SF13">
    <property type="entry name" value="PROTEIN DIPZ"/>
    <property type="match status" value="1"/>
</dbReference>
<proteinExistence type="predicted"/>
<dbReference type="PROSITE" id="PS51352">
    <property type="entry name" value="THIOREDOXIN_2"/>
    <property type="match status" value="1"/>
</dbReference>
<evidence type="ECO:0000313" key="2">
    <source>
        <dbReference type="EMBL" id="MDC2887796.1"/>
    </source>
</evidence>
<dbReference type="Gene3D" id="3.40.30.10">
    <property type="entry name" value="Glutaredoxin"/>
    <property type="match status" value="1"/>
</dbReference>
<dbReference type="RefSeq" id="WP_272179584.1">
    <property type="nucleotide sequence ID" value="NZ_JAQOMS010000002.1"/>
</dbReference>
<name>A0ABT5FB33_9GAMM</name>
<feature type="domain" description="Thioredoxin" evidence="1">
    <location>
        <begin position="28"/>
        <end position="163"/>
    </location>
</feature>
<dbReference type="Proteomes" id="UP001528411">
    <property type="component" value="Unassembled WGS sequence"/>
</dbReference>
<evidence type="ECO:0000259" key="1">
    <source>
        <dbReference type="PROSITE" id="PS51352"/>
    </source>
</evidence>
<dbReference type="InterPro" id="IPR013766">
    <property type="entry name" value="Thioredoxin_domain"/>
</dbReference>
<sequence length="163" mass="18663">MFKNILTQIVVVFLVFNLVSTIRETSLLSYDETVHRFIMPTVKGTTVNSEQLKGKPTLIYFWAPWCSVCNISLPNLQDFYRDYGSEINIVSVVLSYQQIEDVHMKIIKHKLDFPVLLGTNEVADEFNITGFPTYYLLDADQKVVSKSLGYSSELGMRLRALIL</sequence>
<dbReference type="PANTHER" id="PTHR42852">
    <property type="entry name" value="THIOL:DISULFIDE INTERCHANGE PROTEIN DSBE"/>
    <property type="match status" value="1"/>
</dbReference>
<comment type="caution">
    <text evidence="2">The sequence shown here is derived from an EMBL/GenBank/DDBJ whole genome shotgun (WGS) entry which is preliminary data.</text>
</comment>
<gene>
    <name evidence="2" type="ORF">PN838_01745</name>
</gene>
<dbReference type="InterPro" id="IPR000866">
    <property type="entry name" value="AhpC/TSA"/>
</dbReference>
<accession>A0ABT5FB33</accession>
<protein>
    <submittedName>
        <fullName evidence="2">Redoxin domain-containing protein</fullName>
    </submittedName>
</protein>
<evidence type="ECO:0000313" key="3">
    <source>
        <dbReference type="Proteomes" id="UP001528411"/>
    </source>
</evidence>
<organism evidence="2 3">
    <name type="scientific">Psychrosphaera algicola</name>
    <dbReference type="NCBI Taxonomy" id="3023714"/>
    <lineage>
        <taxon>Bacteria</taxon>
        <taxon>Pseudomonadati</taxon>
        <taxon>Pseudomonadota</taxon>
        <taxon>Gammaproteobacteria</taxon>
        <taxon>Alteromonadales</taxon>
        <taxon>Pseudoalteromonadaceae</taxon>
        <taxon>Psychrosphaera</taxon>
    </lineage>
</organism>
<dbReference type="InterPro" id="IPR050553">
    <property type="entry name" value="Thioredoxin_ResA/DsbE_sf"/>
</dbReference>
<dbReference type="EMBL" id="JAQOMS010000002">
    <property type="protein sequence ID" value="MDC2887796.1"/>
    <property type="molecule type" value="Genomic_DNA"/>
</dbReference>